<protein>
    <recommendedName>
        <fullName evidence="5">MYND-type domain-containing protein</fullName>
    </recommendedName>
</protein>
<dbReference type="Proteomes" id="UP000054217">
    <property type="component" value="Unassembled WGS sequence"/>
</dbReference>
<dbReference type="OrthoDB" id="2212237at2759"/>
<evidence type="ECO:0000256" key="4">
    <source>
        <dbReference type="PROSITE-ProRule" id="PRU00134"/>
    </source>
</evidence>
<dbReference type="InParanoid" id="A0A0C3P859"/>
<accession>A0A0C3P859</accession>
<keyword evidence="2 4" id="KW-0863">Zinc-finger</keyword>
<dbReference type="PROSITE" id="PS01360">
    <property type="entry name" value="ZF_MYND_1"/>
    <property type="match status" value="1"/>
</dbReference>
<proteinExistence type="predicted"/>
<dbReference type="GO" id="GO:0008270">
    <property type="term" value="F:zinc ion binding"/>
    <property type="evidence" value="ECO:0007669"/>
    <property type="project" value="UniProtKB-KW"/>
</dbReference>
<name>A0A0C3P859_PISTI</name>
<evidence type="ECO:0000256" key="2">
    <source>
        <dbReference type="ARBA" id="ARBA00022771"/>
    </source>
</evidence>
<evidence type="ECO:0000313" key="7">
    <source>
        <dbReference type="Proteomes" id="UP000054217"/>
    </source>
</evidence>
<reference evidence="7" key="2">
    <citation type="submission" date="2015-01" db="EMBL/GenBank/DDBJ databases">
        <title>Evolutionary Origins and Diversification of the Mycorrhizal Mutualists.</title>
        <authorList>
            <consortium name="DOE Joint Genome Institute"/>
            <consortium name="Mycorrhizal Genomics Consortium"/>
            <person name="Kohler A."/>
            <person name="Kuo A."/>
            <person name="Nagy L.G."/>
            <person name="Floudas D."/>
            <person name="Copeland A."/>
            <person name="Barry K.W."/>
            <person name="Cichocki N."/>
            <person name="Veneault-Fourrey C."/>
            <person name="LaButti K."/>
            <person name="Lindquist E.A."/>
            <person name="Lipzen A."/>
            <person name="Lundell T."/>
            <person name="Morin E."/>
            <person name="Murat C."/>
            <person name="Riley R."/>
            <person name="Ohm R."/>
            <person name="Sun H."/>
            <person name="Tunlid A."/>
            <person name="Henrissat B."/>
            <person name="Grigoriev I.V."/>
            <person name="Hibbett D.S."/>
            <person name="Martin F."/>
        </authorList>
    </citation>
    <scope>NUCLEOTIDE SEQUENCE [LARGE SCALE GENOMIC DNA]</scope>
    <source>
        <strain evidence="7">Marx 270</strain>
    </source>
</reference>
<keyword evidence="3" id="KW-0862">Zinc</keyword>
<dbReference type="STRING" id="870435.A0A0C3P859"/>
<dbReference type="EMBL" id="KN831975">
    <property type="protein sequence ID" value="KIO03669.1"/>
    <property type="molecule type" value="Genomic_DNA"/>
</dbReference>
<reference evidence="6 7" key="1">
    <citation type="submission" date="2014-04" db="EMBL/GenBank/DDBJ databases">
        <authorList>
            <consortium name="DOE Joint Genome Institute"/>
            <person name="Kuo A."/>
            <person name="Kohler A."/>
            <person name="Costa M.D."/>
            <person name="Nagy L.G."/>
            <person name="Floudas D."/>
            <person name="Copeland A."/>
            <person name="Barry K.W."/>
            <person name="Cichocki N."/>
            <person name="Veneault-Fourrey C."/>
            <person name="LaButti K."/>
            <person name="Lindquist E.A."/>
            <person name="Lipzen A."/>
            <person name="Lundell T."/>
            <person name="Morin E."/>
            <person name="Murat C."/>
            <person name="Sun H."/>
            <person name="Tunlid A."/>
            <person name="Henrissat B."/>
            <person name="Grigoriev I.V."/>
            <person name="Hibbett D.S."/>
            <person name="Martin F."/>
            <person name="Nordberg H.P."/>
            <person name="Cantor M.N."/>
            <person name="Hua S.X."/>
        </authorList>
    </citation>
    <scope>NUCLEOTIDE SEQUENCE [LARGE SCALE GENOMIC DNA]</scope>
    <source>
        <strain evidence="6 7">Marx 270</strain>
    </source>
</reference>
<dbReference type="AlphaFoldDB" id="A0A0C3P859"/>
<dbReference type="InterPro" id="IPR002893">
    <property type="entry name" value="Znf_MYND"/>
</dbReference>
<dbReference type="Pfam" id="PF01753">
    <property type="entry name" value="zf-MYND"/>
    <property type="match status" value="1"/>
</dbReference>
<evidence type="ECO:0000313" key="6">
    <source>
        <dbReference type="EMBL" id="KIO03669.1"/>
    </source>
</evidence>
<dbReference type="HOGENOM" id="CLU_105955_0_0_1"/>
<evidence type="ECO:0000256" key="3">
    <source>
        <dbReference type="ARBA" id="ARBA00022833"/>
    </source>
</evidence>
<feature type="domain" description="MYND-type" evidence="5">
    <location>
        <begin position="6"/>
        <end position="46"/>
    </location>
</feature>
<dbReference type="PROSITE" id="PS50865">
    <property type="entry name" value="ZF_MYND_2"/>
    <property type="match status" value="1"/>
</dbReference>
<keyword evidence="1" id="KW-0479">Metal-binding</keyword>
<evidence type="ECO:0000256" key="1">
    <source>
        <dbReference type="ARBA" id="ARBA00022723"/>
    </source>
</evidence>
<keyword evidence="7" id="KW-1185">Reference proteome</keyword>
<dbReference type="Gene3D" id="6.10.140.2220">
    <property type="match status" value="1"/>
</dbReference>
<evidence type="ECO:0000259" key="5">
    <source>
        <dbReference type="PROSITE" id="PS50865"/>
    </source>
</evidence>
<organism evidence="6 7">
    <name type="scientific">Pisolithus tinctorius Marx 270</name>
    <dbReference type="NCBI Taxonomy" id="870435"/>
    <lineage>
        <taxon>Eukaryota</taxon>
        <taxon>Fungi</taxon>
        <taxon>Dikarya</taxon>
        <taxon>Basidiomycota</taxon>
        <taxon>Agaricomycotina</taxon>
        <taxon>Agaricomycetes</taxon>
        <taxon>Agaricomycetidae</taxon>
        <taxon>Boletales</taxon>
        <taxon>Sclerodermatineae</taxon>
        <taxon>Pisolithaceae</taxon>
        <taxon>Pisolithus</taxon>
    </lineage>
</organism>
<sequence length="230" mass="25687">MSVQACSLCFREGSPQQLMRCSRCKNSVYCSSICQSTDWPTHKSRCSPTAQPTPSLRRAPPPYAVTGVTIACNAERAQGAPALQTTIVQPSHPIYLCGLPSPISQSFGFPLLIYRHMTDDPTRMIRHPSLDNQMAMHLLCQPSTGSPDSKWKRAGCMGTVTVIRQDGQPLTCEALETTLMYVDHVLDLLRDGVSPWHQLNPVSFQAFCQRYKDERVKSGYGYFDMMRVPL</sequence>
<gene>
    <name evidence="6" type="ORF">M404DRAFT_1001156</name>
</gene>
<dbReference type="SUPFAM" id="SSF144232">
    <property type="entry name" value="HIT/MYND zinc finger-like"/>
    <property type="match status" value="1"/>
</dbReference>